<dbReference type="PANTHER" id="PTHR34236:SF1">
    <property type="entry name" value="DIMETHYL SULFOXIDE REDUCTASE TRANSCRIPTIONAL ACTIVATOR"/>
    <property type="match status" value="1"/>
</dbReference>
<accession>A0ABD5SNC7</accession>
<keyword evidence="1" id="KW-0805">Transcription regulation</keyword>
<gene>
    <name evidence="4" type="ORF">ACFQE6_15645</name>
</gene>
<keyword evidence="2" id="KW-0804">Transcription</keyword>
<reference evidence="4 5" key="1">
    <citation type="journal article" date="2019" name="Int. J. Syst. Evol. Microbiol.">
        <title>The Global Catalogue of Microorganisms (GCM) 10K type strain sequencing project: providing services to taxonomists for standard genome sequencing and annotation.</title>
        <authorList>
            <consortium name="The Broad Institute Genomics Platform"/>
            <consortium name="The Broad Institute Genome Sequencing Center for Infectious Disease"/>
            <person name="Wu L."/>
            <person name="Ma J."/>
        </authorList>
    </citation>
    <scope>NUCLEOTIDE SEQUENCE [LARGE SCALE GENOMIC DNA]</scope>
    <source>
        <strain evidence="4 5">LMG 29247</strain>
    </source>
</reference>
<dbReference type="EMBL" id="JBHSWV010000240">
    <property type="protein sequence ID" value="MFC6766369.1"/>
    <property type="molecule type" value="Genomic_DNA"/>
</dbReference>
<dbReference type="Pfam" id="PF04967">
    <property type="entry name" value="HTH_10"/>
    <property type="match status" value="1"/>
</dbReference>
<evidence type="ECO:0000259" key="3">
    <source>
        <dbReference type="Pfam" id="PF04967"/>
    </source>
</evidence>
<proteinExistence type="predicted"/>
<dbReference type="AlphaFoldDB" id="A0ABD5SNC7"/>
<name>A0ABD5SNC7_9EURY</name>
<feature type="domain" description="HTH bat-type" evidence="3">
    <location>
        <begin position="138"/>
        <end position="189"/>
    </location>
</feature>
<evidence type="ECO:0000313" key="5">
    <source>
        <dbReference type="Proteomes" id="UP001596383"/>
    </source>
</evidence>
<evidence type="ECO:0000256" key="1">
    <source>
        <dbReference type="ARBA" id="ARBA00023015"/>
    </source>
</evidence>
<comment type="caution">
    <text evidence="4">The sequence shown here is derived from an EMBL/GenBank/DDBJ whole genome shotgun (WGS) entry which is preliminary data.</text>
</comment>
<organism evidence="4 5">
    <name type="scientific">Natrinema soli</name>
    <dbReference type="NCBI Taxonomy" id="1930624"/>
    <lineage>
        <taxon>Archaea</taxon>
        <taxon>Methanobacteriati</taxon>
        <taxon>Methanobacteriota</taxon>
        <taxon>Stenosarchaea group</taxon>
        <taxon>Halobacteria</taxon>
        <taxon>Halobacteriales</taxon>
        <taxon>Natrialbaceae</taxon>
        <taxon>Natrinema</taxon>
    </lineage>
</organism>
<evidence type="ECO:0000313" key="4">
    <source>
        <dbReference type="EMBL" id="MFC6766369.1"/>
    </source>
</evidence>
<sequence>MDSIPDLTLELESMEQPHTGPLVLFIRATGPSFDGLDATFEDASFVENHVLISEVGTMRLYQLILTIRRPPFLEEIVLQKRFPESVTIRADGVYVKQQFADRDEFATWRELHRDAGISVHLDRLYESTSTDTDLIGVSDKQREALLTAYELGYFAVPQHASLEDVAAELDISLSALAERLHRAQAHLIEHFFHANRY</sequence>
<keyword evidence="5" id="KW-1185">Reference proteome</keyword>
<dbReference type="PANTHER" id="PTHR34236">
    <property type="entry name" value="DIMETHYL SULFOXIDE REDUCTASE TRANSCRIPTIONAL ACTIVATOR"/>
    <property type="match status" value="1"/>
</dbReference>
<dbReference type="Proteomes" id="UP001596383">
    <property type="component" value="Unassembled WGS sequence"/>
</dbReference>
<dbReference type="InterPro" id="IPR007050">
    <property type="entry name" value="HTH_bacterioopsin"/>
</dbReference>
<evidence type="ECO:0000256" key="2">
    <source>
        <dbReference type="ARBA" id="ARBA00023163"/>
    </source>
</evidence>
<protein>
    <submittedName>
        <fullName evidence="4">Helix-turn-helix domain-containing protein</fullName>
    </submittedName>
</protein>